<sequence>MGMGLPEEFFNIGGNKGEDDGLSRSMPDSIKLPYYLGNDMRLRPFVHTWDLTIDVAMGTSGTIEHLPGGITAYQEEIFEVEKLSHAAHTGTQYSYIHKDVYSRTTSPYNQALGHYMVSGTGPVVTAYLYSWWEPNRLVRFARRMIVGQIVDNTKLLNMTGEFLDGLAYADTNGGARLREESKRGVFVVPCVEVYVPGLAIDKRGHNYQPFDDNNLIYRVQADPETGELDYERSIPEHMYRRLSSLRENTKPNKRFTGGLDF</sequence>
<protein>
    <submittedName>
        <fullName evidence="1">Uncharacterized protein</fullName>
    </submittedName>
</protein>
<proteinExistence type="predicted"/>
<name>A0A955RJC1_9BACT</name>
<reference evidence="1" key="2">
    <citation type="journal article" date="2021" name="Microbiome">
        <title>Successional dynamics and alternative stable states in a saline activated sludge microbial community over 9 years.</title>
        <authorList>
            <person name="Wang Y."/>
            <person name="Ye J."/>
            <person name="Ju F."/>
            <person name="Liu L."/>
            <person name="Boyd J.A."/>
            <person name="Deng Y."/>
            <person name="Parks D.H."/>
            <person name="Jiang X."/>
            <person name="Yin X."/>
            <person name="Woodcroft B.J."/>
            <person name="Tyson G.W."/>
            <person name="Hugenholtz P."/>
            <person name="Polz M.F."/>
            <person name="Zhang T."/>
        </authorList>
    </citation>
    <scope>NUCLEOTIDE SEQUENCE</scope>
    <source>
        <strain evidence="1">HKST-UBA14</strain>
    </source>
</reference>
<comment type="caution">
    <text evidence="1">The sequence shown here is derived from an EMBL/GenBank/DDBJ whole genome shotgun (WGS) entry which is preliminary data.</text>
</comment>
<evidence type="ECO:0000313" key="2">
    <source>
        <dbReference type="Proteomes" id="UP000783287"/>
    </source>
</evidence>
<evidence type="ECO:0000313" key="1">
    <source>
        <dbReference type="EMBL" id="MCA9383220.1"/>
    </source>
</evidence>
<dbReference type="EMBL" id="JAGQLK010000040">
    <property type="protein sequence ID" value="MCA9383220.1"/>
    <property type="molecule type" value="Genomic_DNA"/>
</dbReference>
<dbReference type="AlphaFoldDB" id="A0A955RJC1"/>
<reference evidence="1" key="1">
    <citation type="submission" date="2020-04" db="EMBL/GenBank/DDBJ databases">
        <authorList>
            <person name="Zhang T."/>
        </authorList>
    </citation>
    <scope>NUCLEOTIDE SEQUENCE</scope>
    <source>
        <strain evidence="1">HKST-UBA14</strain>
    </source>
</reference>
<gene>
    <name evidence="1" type="ORF">KC909_02540</name>
</gene>
<organism evidence="1 2">
    <name type="scientific">Candidatus Dojkabacteria bacterium</name>
    <dbReference type="NCBI Taxonomy" id="2099670"/>
    <lineage>
        <taxon>Bacteria</taxon>
        <taxon>Candidatus Dojkabacteria</taxon>
    </lineage>
</organism>
<accession>A0A955RJC1</accession>
<dbReference type="Proteomes" id="UP000783287">
    <property type="component" value="Unassembled WGS sequence"/>
</dbReference>